<dbReference type="RefSeq" id="WP_394085143.1">
    <property type="nucleotide sequence ID" value="NZ_JBAFWJ010000001.1"/>
</dbReference>
<evidence type="ECO:0000313" key="1">
    <source>
        <dbReference type="EMBL" id="MDQ0505067.1"/>
    </source>
</evidence>
<name>A0ABU0LD98_XANAG</name>
<gene>
    <name evidence="1" type="ORF">QOZ94_001849</name>
</gene>
<keyword evidence="2" id="KW-1185">Reference proteome</keyword>
<accession>A0ABU0LD98</accession>
<reference evidence="1 2" key="1">
    <citation type="submission" date="2023-07" db="EMBL/GenBank/DDBJ databases">
        <title>Genomic Encyclopedia of Type Strains, Phase IV (KMG-IV): sequencing the most valuable type-strain genomes for metagenomic binning, comparative biology and taxonomic classification.</title>
        <authorList>
            <person name="Goeker M."/>
        </authorList>
    </citation>
    <scope>NUCLEOTIDE SEQUENCE [LARGE SCALE GENOMIC DNA]</scope>
    <source>
        <strain evidence="1 2">DSM 3770</strain>
    </source>
</reference>
<sequence>MANAADGGKAKPAKHPETAKDNRVWFIARADETTVLRFGVPGTADPVFAVSCQPGARLLQFTVEVKSTKIRSGEGVALSLAAGKRRLELAASTFRGVGEDTLVAEAAVALDDRVLDLLSEGETLTVRAPGATASFPLAGAKAKLPDFRRACQTRR</sequence>
<comment type="caution">
    <text evidence="1">The sequence shown here is derived from an EMBL/GenBank/DDBJ whole genome shotgun (WGS) entry which is preliminary data.</text>
</comment>
<organism evidence="1 2">
    <name type="scientific">Xanthobacter agilis</name>
    <dbReference type="NCBI Taxonomy" id="47492"/>
    <lineage>
        <taxon>Bacteria</taxon>
        <taxon>Pseudomonadati</taxon>
        <taxon>Pseudomonadota</taxon>
        <taxon>Alphaproteobacteria</taxon>
        <taxon>Hyphomicrobiales</taxon>
        <taxon>Xanthobacteraceae</taxon>
        <taxon>Xanthobacter</taxon>
    </lineage>
</organism>
<protein>
    <submittedName>
        <fullName evidence="1">Uncharacterized protein</fullName>
    </submittedName>
</protein>
<evidence type="ECO:0000313" key="2">
    <source>
        <dbReference type="Proteomes" id="UP001241747"/>
    </source>
</evidence>
<dbReference type="EMBL" id="JAUSVY010000003">
    <property type="protein sequence ID" value="MDQ0505067.1"/>
    <property type="molecule type" value="Genomic_DNA"/>
</dbReference>
<proteinExistence type="predicted"/>
<dbReference type="Proteomes" id="UP001241747">
    <property type="component" value="Unassembled WGS sequence"/>
</dbReference>